<dbReference type="Gene3D" id="3.30.70.100">
    <property type="match status" value="1"/>
</dbReference>
<gene>
    <name evidence="1" type="ORF">PSALAMII_LOCUS6706</name>
</gene>
<comment type="caution">
    <text evidence="1">The sequence shown here is derived from an EMBL/GenBank/DDBJ whole genome shotgun (WGS) entry which is preliminary data.</text>
</comment>
<sequence>MAPMGDKTIDRSQVDDINDQAILTWTEFQVSKGLELDTEWAGHFQPLLRAPGHEGSGYARVQERPDTILLVTAWERASDMRAFMASPSAQLYREDLEARGIRATSFRETFWYRKSDYVGPSLFKAFTCSYVELFWIYFSTPVTDALKTQISNLIGMREPAVGIGGNRHGIKRLQTDHALKIWAIGTEIVHGQEAQLLLWPHFWTDAESAEYRHVGKYSNRGNLMWDARTLLDKFEDKLESVGALEWKEEFCDFKPITLA</sequence>
<reference evidence="1" key="1">
    <citation type="submission" date="2021-07" db="EMBL/GenBank/DDBJ databases">
        <authorList>
            <person name="Branca A.L. A."/>
        </authorList>
    </citation>
    <scope>NUCLEOTIDE SEQUENCE</scope>
</reference>
<dbReference type="EMBL" id="CAJVPD010000245">
    <property type="protein sequence ID" value="CAG8391100.1"/>
    <property type="molecule type" value="Genomic_DNA"/>
</dbReference>
<organism evidence="1 2">
    <name type="scientific">Penicillium salamii</name>
    <dbReference type="NCBI Taxonomy" id="1612424"/>
    <lineage>
        <taxon>Eukaryota</taxon>
        <taxon>Fungi</taxon>
        <taxon>Dikarya</taxon>
        <taxon>Ascomycota</taxon>
        <taxon>Pezizomycotina</taxon>
        <taxon>Eurotiomycetes</taxon>
        <taxon>Eurotiomycetidae</taxon>
        <taxon>Eurotiales</taxon>
        <taxon>Aspergillaceae</taxon>
        <taxon>Penicillium</taxon>
    </lineage>
</organism>
<proteinExistence type="predicted"/>
<name>A0A9W4NPF0_9EURO</name>
<dbReference type="Proteomes" id="UP001152592">
    <property type="component" value="Unassembled WGS sequence"/>
</dbReference>
<evidence type="ECO:0000313" key="1">
    <source>
        <dbReference type="EMBL" id="CAG8391100.1"/>
    </source>
</evidence>
<dbReference type="OrthoDB" id="10045710at2759"/>
<protein>
    <submittedName>
        <fullName evidence="1">Uncharacterized protein</fullName>
    </submittedName>
</protein>
<dbReference type="InterPro" id="IPR011008">
    <property type="entry name" value="Dimeric_a/b-barrel"/>
</dbReference>
<evidence type="ECO:0000313" key="2">
    <source>
        <dbReference type="Proteomes" id="UP001152592"/>
    </source>
</evidence>
<dbReference type="SUPFAM" id="SSF54909">
    <property type="entry name" value="Dimeric alpha+beta barrel"/>
    <property type="match status" value="1"/>
</dbReference>
<accession>A0A9W4NPF0</accession>
<dbReference type="AlphaFoldDB" id="A0A9W4NPF0"/>